<sequence length="71" mass="7763">MISSSFHPTFPRLPLLCWALVFSSTCSIFTCGTCSSAHVPVFGGCIISWHTHTHTKSIVVVLSIPIFPSRD</sequence>
<evidence type="ECO:0000313" key="2">
    <source>
        <dbReference type="EMBL" id="KAF1991354.1"/>
    </source>
</evidence>
<evidence type="ECO:0000256" key="1">
    <source>
        <dbReference type="SAM" id="SignalP"/>
    </source>
</evidence>
<dbReference type="EMBL" id="ML977139">
    <property type="protein sequence ID" value="KAF1991354.1"/>
    <property type="molecule type" value="Genomic_DNA"/>
</dbReference>
<gene>
    <name evidence="2" type="ORF">K402DRAFT_123843</name>
</gene>
<name>A0A6G1HE56_9PEZI</name>
<dbReference type="AlphaFoldDB" id="A0A6G1HE56"/>
<evidence type="ECO:0008006" key="4">
    <source>
        <dbReference type="Google" id="ProtNLM"/>
    </source>
</evidence>
<organism evidence="2 3">
    <name type="scientific">Aulographum hederae CBS 113979</name>
    <dbReference type="NCBI Taxonomy" id="1176131"/>
    <lineage>
        <taxon>Eukaryota</taxon>
        <taxon>Fungi</taxon>
        <taxon>Dikarya</taxon>
        <taxon>Ascomycota</taxon>
        <taxon>Pezizomycotina</taxon>
        <taxon>Dothideomycetes</taxon>
        <taxon>Pleosporomycetidae</taxon>
        <taxon>Aulographales</taxon>
        <taxon>Aulographaceae</taxon>
    </lineage>
</organism>
<keyword evidence="3" id="KW-1185">Reference proteome</keyword>
<feature type="chain" id="PRO_5026237314" description="Secreted protein" evidence="1">
    <location>
        <begin position="28"/>
        <end position="71"/>
    </location>
</feature>
<proteinExistence type="predicted"/>
<reference evidence="2" key="1">
    <citation type="journal article" date="2020" name="Stud. Mycol.">
        <title>101 Dothideomycetes genomes: a test case for predicting lifestyles and emergence of pathogens.</title>
        <authorList>
            <person name="Haridas S."/>
            <person name="Albert R."/>
            <person name="Binder M."/>
            <person name="Bloem J."/>
            <person name="Labutti K."/>
            <person name="Salamov A."/>
            <person name="Andreopoulos B."/>
            <person name="Baker S."/>
            <person name="Barry K."/>
            <person name="Bills G."/>
            <person name="Bluhm B."/>
            <person name="Cannon C."/>
            <person name="Castanera R."/>
            <person name="Culley D."/>
            <person name="Daum C."/>
            <person name="Ezra D."/>
            <person name="Gonzalez J."/>
            <person name="Henrissat B."/>
            <person name="Kuo A."/>
            <person name="Liang C."/>
            <person name="Lipzen A."/>
            <person name="Lutzoni F."/>
            <person name="Magnuson J."/>
            <person name="Mondo S."/>
            <person name="Nolan M."/>
            <person name="Ohm R."/>
            <person name="Pangilinan J."/>
            <person name="Park H.-J."/>
            <person name="Ramirez L."/>
            <person name="Alfaro M."/>
            <person name="Sun H."/>
            <person name="Tritt A."/>
            <person name="Yoshinaga Y."/>
            <person name="Zwiers L.-H."/>
            <person name="Turgeon B."/>
            <person name="Goodwin S."/>
            <person name="Spatafora J."/>
            <person name="Crous P."/>
            <person name="Grigoriev I."/>
        </authorList>
    </citation>
    <scope>NUCLEOTIDE SEQUENCE</scope>
    <source>
        <strain evidence="2">CBS 113979</strain>
    </source>
</reference>
<dbReference type="Proteomes" id="UP000800041">
    <property type="component" value="Unassembled WGS sequence"/>
</dbReference>
<accession>A0A6G1HE56</accession>
<keyword evidence="1" id="KW-0732">Signal</keyword>
<evidence type="ECO:0000313" key="3">
    <source>
        <dbReference type="Proteomes" id="UP000800041"/>
    </source>
</evidence>
<protein>
    <recommendedName>
        <fullName evidence="4">Secreted protein</fullName>
    </recommendedName>
</protein>
<feature type="signal peptide" evidence="1">
    <location>
        <begin position="1"/>
        <end position="27"/>
    </location>
</feature>